<dbReference type="RefSeq" id="WP_117454099.1">
    <property type="nucleotide sequence ID" value="NZ_CP060636.1"/>
</dbReference>
<reference evidence="1 2" key="1">
    <citation type="submission" date="2020-08" db="EMBL/GenBank/DDBJ databases">
        <authorList>
            <person name="Liu C."/>
            <person name="Sun Q."/>
        </authorList>
    </citation>
    <scope>NUCLEOTIDE SEQUENCE [LARGE SCALE GENOMIC DNA]</scope>
    <source>
        <strain evidence="1 2">NSJ-61</strain>
    </source>
</reference>
<dbReference type="SUPFAM" id="SSF116965">
    <property type="entry name" value="Hypothetical protein MPN330"/>
    <property type="match status" value="1"/>
</dbReference>
<dbReference type="KEGG" id="ehn:H9Q80_14670"/>
<evidence type="ECO:0000313" key="1">
    <source>
        <dbReference type="EMBL" id="QNM11479.1"/>
    </source>
</evidence>
<sequence>MDTYYEDILKKVENLKQDEDYDACLKILEEELSMPYIPKEYEDQLVDHYNECRSVVRQNRKAKVYDEDDIADLLNGSLDEAFLAIEQLKKSNIRNHLTEIQEYLKNEPHYLVRSFLMEAMMEQNITDEITVMIDGLEVVFTPCYIEAVMESDGVIKAIDYLREWFENEDPTFLMMCVESLVKEAYLKLPFNVEEDEALALAVAIVCYVFIASENREGMDAFLQDKNLKQYAGYELLLNRHEM</sequence>
<dbReference type="AlphaFoldDB" id="A0A7G9GKZ7"/>
<dbReference type="EMBL" id="CP060636">
    <property type="protein sequence ID" value="QNM11479.1"/>
    <property type="molecule type" value="Genomic_DNA"/>
</dbReference>
<protein>
    <recommendedName>
        <fullName evidence="3">DUF3196 domain-containing protein</fullName>
    </recommendedName>
</protein>
<gene>
    <name evidence="1" type="ORF">H9Q80_14670</name>
</gene>
<accession>A0A7G9GKZ7</accession>
<name>A0A7G9GKZ7_9FIRM</name>
<dbReference type="Proteomes" id="UP000515856">
    <property type="component" value="Chromosome"/>
</dbReference>
<keyword evidence="2" id="KW-1185">Reference proteome</keyword>
<organism evidence="1 2">
    <name type="scientific">[Eubacterium] hominis</name>
    <dbReference type="NCBI Taxonomy" id="2764325"/>
    <lineage>
        <taxon>Bacteria</taxon>
        <taxon>Bacillati</taxon>
        <taxon>Bacillota</taxon>
        <taxon>Erysipelotrichia</taxon>
        <taxon>Erysipelotrichales</taxon>
        <taxon>Erysipelotrichaceae</taxon>
        <taxon>Amedibacillus</taxon>
    </lineage>
</organism>
<evidence type="ECO:0008006" key="3">
    <source>
        <dbReference type="Google" id="ProtNLM"/>
    </source>
</evidence>
<evidence type="ECO:0000313" key="2">
    <source>
        <dbReference type="Proteomes" id="UP000515856"/>
    </source>
</evidence>
<proteinExistence type="predicted"/>